<proteinExistence type="inferred from homology"/>
<keyword evidence="3 5" id="KW-0694">RNA-binding</keyword>
<feature type="compositionally biased region" description="Basic and acidic residues" evidence="6">
    <location>
        <begin position="1"/>
        <end position="10"/>
    </location>
</feature>
<evidence type="ECO:0000256" key="6">
    <source>
        <dbReference type="SAM" id="MobiDB-lite"/>
    </source>
</evidence>
<evidence type="ECO:0000256" key="1">
    <source>
        <dbReference type="ARBA" id="ARBA00007408"/>
    </source>
</evidence>
<feature type="compositionally biased region" description="Pro residues" evidence="6">
    <location>
        <begin position="126"/>
        <end position="136"/>
    </location>
</feature>
<dbReference type="PANTHER" id="PTHR47640:SF11">
    <property type="entry name" value="RNA-BINDING PROTEIN 42"/>
    <property type="match status" value="1"/>
</dbReference>
<dbReference type="Pfam" id="PF00076">
    <property type="entry name" value="RRM_1"/>
    <property type="match status" value="1"/>
</dbReference>
<dbReference type="PROSITE" id="PS50102">
    <property type="entry name" value="RRM"/>
    <property type="match status" value="1"/>
</dbReference>
<evidence type="ECO:0000256" key="2">
    <source>
        <dbReference type="ARBA" id="ARBA00015192"/>
    </source>
</evidence>
<dbReference type="SUPFAM" id="SSF54928">
    <property type="entry name" value="RNA-binding domain, RBD"/>
    <property type="match status" value="1"/>
</dbReference>
<evidence type="ECO:0000256" key="4">
    <source>
        <dbReference type="ARBA" id="ARBA00030574"/>
    </source>
</evidence>
<dbReference type="EMBL" id="MRZV01000183">
    <property type="protein sequence ID" value="PIK56237.1"/>
    <property type="molecule type" value="Genomic_DNA"/>
</dbReference>
<keyword evidence="9" id="KW-1185">Reference proteome</keyword>
<accession>A0A2G8L7I5</accession>
<dbReference type="Proteomes" id="UP000230750">
    <property type="component" value="Unassembled WGS sequence"/>
</dbReference>
<dbReference type="InterPro" id="IPR050825">
    <property type="entry name" value="RBM42_RBP45_47-like"/>
</dbReference>
<sequence>MEEEMSRFEQEIADVTANLPKPPEIPKATGGRHGGSTSFIPHSVQRSPHVRLPPPPPPHPSMMGGMGPMHMDRGMGPGRPGPGMGPRGPGHGMGPGGPGHGMGPGGPGHGMGPGGPGPGMMGPMRPFGPPPPPGPMGPMMGPRMPPIGPMPPGMMPRQQPTVIAKPPTVYSAKPVKFTKNKGEQKEKKEKKKEQIETEEKKVEPVPEIKEPPPQIQPDPVPQYPVIPEPVLIPQQDPGPYGGFQPITGDNTETSEPPLKKQKKKKVLRTAAGMVWEDESLTDWDPNDFRIFCGDLGNEINDETLTKVFSRYPSFIKAKVVRDKRSSKSKGYGFASFKDPNDFVQAMKEVNGKYVGNRPIKLRKSTWKDRNIDTVKKKQKEKERLGLR</sequence>
<evidence type="ECO:0000256" key="3">
    <source>
        <dbReference type="ARBA" id="ARBA00022884"/>
    </source>
</evidence>
<name>A0A2G8L7I5_STIJA</name>
<comment type="similarity">
    <text evidence="1">Belongs to the RRM RBM42 family.</text>
</comment>
<feature type="compositionally biased region" description="Basic and acidic residues" evidence="6">
    <location>
        <begin position="180"/>
        <end position="210"/>
    </location>
</feature>
<feature type="compositionally biased region" description="Polar residues" evidence="6">
    <location>
        <begin position="35"/>
        <end position="46"/>
    </location>
</feature>
<dbReference type="InterPro" id="IPR012677">
    <property type="entry name" value="Nucleotide-bd_a/b_plait_sf"/>
</dbReference>
<comment type="caution">
    <text evidence="8">The sequence shown here is derived from an EMBL/GenBank/DDBJ whole genome shotgun (WGS) entry which is preliminary data.</text>
</comment>
<feature type="domain" description="RRM" evidence="7">
    <location>
        <begin position="288"/>
        <end position="366"/>
    </location>
</feature>
<feature type="region of interest" description="Disordered" evidence="6">
    <location>
        <begin position="239"/>
        <end position="265"/>
    </location>
</feature>
<feature type="compositionally biased region" description="Pro residues" evidence="6">
    <location>
        <begin position="143"/>
        <end position="154"/>
    </location>
</feature>
<feature type="region of interest" description="Disordered" evidence="6">
    <location>
        <begin position="1"/>
        <end position="219"/>
    </location>
</feature>
<dbReference type="SMART" id="SM00360">
    <property type="entry name" value="RRM"/>
    <property type="match status" value="1"/>
</dbReference>
<evidence type="ECO:0000256" key="5">
    <source>
        <dbReference type="PROSITE-ProRule" id="PRU00176"/>
    </source>
</evidence>
<dbReference type="OrthoDB" id="1749473at2759"/>
<gene>
    <name evidence="8" type="ORF">BSL78_06875</name>
</gene>
<dbReference type="InterPro" id="IPR000504">
    <property type="entry name" value="RRM_dom"/>
</dbReference>
<reference evidence="8 9" key="1">
    <citation type="journal article" date="2017" name="PLoS Biol.">
        <title>The sea cucumber genome provides insights into morphological evolution and visceral regeneration.</title>
        <authorList>
            <person name="Zhang X."/>
            <person name="Sun L."/>
            <person name="Yuan J."/>
            <person name="Sun Y."/>
            <person name="Gao Y."/>
            <person name="Zhang L."/>
            <person name="Li S."/>
            <person name="Dai H."/>
            <person name="Hamel J.F."/>
            <person name="Liu C."/>
            <person name="Yu Y."/>
            <person name="Liu S."/>
            <person name="Lin W."/>
            <person name="Guo K."/>
            <person name="Jin S."/>
            <person name="Xu P."/>
            <person name="Storey K.B."/>
            <person name="Huan P."/>
            <person name="Zhang T."/>
            <person name="Zhou Y."/>
            <person name="Zhang J."/>
            <person name="Lin C."/>
            <person name="Li X."/>
            <person name="Xing L."/>
            <person name="Huo D."/>
            <person name="Sun M."/>
            <person name="Wang L."/>
            <person name="Mercier A."/>
            <person name="Li F."/>
            <person name="Yang H."/>
            <person name="Xiang J."/>
        </authorList>
    </citation>
    <scope>NUCLEOTIDE SEQUENCE [LARGE SCALE GENOMIC DNA]</scope>
    <source>
        <strain evidence="8">Shaxun</strain>
        <tissue evidence="8">Muscle</tissue>
    </source>
</reference>
<dbReference type="GO" id="GO:0003729">
    <property type="term" value="F:mRNA binding"/>
    <property type="evidence" value="ECO:0007669"/>
    <property type="project" value="InterPro"/>
</dbReference>
<dbReference type="STRING" id="307972.A0A2G8L7I5"/>
<dbReference type="PANTHER" id="PTHR47640">
    <property type="entry name" value="TRNA SELENOCYSTEINE 1-ASSOCIATED PROTEIN 1-RELATED-RELATED"/>
    <property type="match status" value="1"/>
</dbReference>
<evidence type="ECO:0000259" key="7">
    <source>
        <dbReference type="PROSITE" id="PS50102"/>
    </source>
</evidence>
<dbReference type="Gene3D" id="3.30.70.330">
    <property type="match status" value="1"/>
</dbReference>
<dbReference type="CDD" id="cd12383">
    <property type="entry name" value="RRM_RBM42"/>
    <property type="match status" value="1"/>
</dbReference>
<organism evidence="8 9">
    <name type="scientific">Stichopus japonicus</name>
    <name type="common">Sea cucumber</name>
    <dbReference type="NCBI Taxonomy" id="307972"/>
    <lineage>
        <taxon>Eukaryota</taxon>
        <taxon>Metazoa</taxon>
        <taxon>Echinodermata</taxon>
        <taxon>Eleutherozoa</taxon>
        <taxon>Echinozoa</taxon>
        <taxon>Holothuroidea</taxon>
        <taxon>Aspidochirotacea</taxon>
        <taxon>Aspidochirotida</taxon>
        <taxon>Stichopodidae</taxon>
        <taxon>Apostichopus</taxon>
    </lineage>
</organism>
<dbReference type="InterPro" id="IPR035979">
    <property type="entry name" value="RBD_domain_sf"/>
</dbReference>
<feature type="compositionally biased region" description="Pro residues" evidence="6">
    <location>
        <begin position="51"/>
        <end position="60"/>
    </location>
</feature>
<protein>
    <recommendedName>
        <fullName evidence="2">RNA-binding protein 42</fullName>
    </recommendedName>
    <alternativeName>
        <fullName evidence="4">RNA-binding motif protein 42</fullName>
    </alternativeName>
</protein>
<dbReference type="InterPro" id="IPR034215">
    <property type="entry name" value="RBM42_RRM"/>
</dbReference>
<dbReference type="AlphaFoldDB" id="A0A2G8L7I5"/>
<feature type="compositionally biased region" description="Gly residues" evidence="6">
    <location>
        <begin position="75"/>
        <end position="120"/>
    </location>
</feature>
<evidence type="ECO:0000313" key="8">
    <source>
        <dbReference type="EMBL" id="PIK56237.1"/>
    </source>
</evidence>
<evidence type="ECO:0000313" key="9">
    <source>
        <dbReference type="Proteomes" id="UP000230750"/>
    </source>
</evidence>